<dbReference type="GO" id="GO:0008408">
    <property type="term" value="F:3'-5' exonuclease activity"/>
    <property type="evidence" value="ECO:0007669"/>
    <property type="project" value="TreeGrafter"/>
</dbReference>
<dbReference type="InterPro" id="IPR012337">
    <property type="entry name" value="RNaseH-like_sf"/>
</dbReference>
<dbReference type="PANTHER" id="PTHR30231">
    <property type="entry name" value="DNA POLYMERASE III SUBUNIT EPSILON"/>
    <property type="match status" value="1"/>
</dbReference>
<dbReference type="GO" id="GO:0003676">
    <property type="term" value="F:nucleic acid binding"/>
    <property type="evidence" value="ECO:0007669"/>
    <property type="project" value="InterPro"/>
</dbReference>
<keyword evidence="4" id="KW-0472">Membrane</keyword>
<keyword evidence="4" id="KW-1133">Transmembrane helix</keyword>
<proteinExistence type="predicted"/>
<dbReference type="Proteomes" id="UP000287609">
    <property type="component" value="Unassembled WGS sequence"/>
</dbReference>
<reference evidence="6 7" key="1">
    <citation type="submission" date="2018-09" db="EMBL/GenBank/DDBJ databases">
        <title>Characterization of the phylogenetic diversity of five novel species belonging to the genus Bifidobacterium.</title>
        <authorList>
            <person name="Lugli G.A."/>
            <person name="Duranti S."/>
            <person name="Milani C."/>
        </authorList>
    </citation>
    <scope>NUCLEOTIDE SEQUENCE [LARGE SCALE GENOMIC DNA]</scope>
    <source>
        <strain evidence="6 7">2036B</strain>
    </source>
</reference>
<keyword evidence="7" id="KW-1185">Reference proteome</keyword>
<evidence type="ECO:0000256" key="4">
    <source>
        <dbReference type="SAM" id="Phobius"/>
    </source>
</evidence>
<comment type="caution">
    <text evidence="6">The sequence shown here is derived from an EMBL/GenBank/DDBJ whole genome shotgun (WGS) entry which is preliminary data.</text>
</comment>
<dbReference type="PANTHER" id="PTHR30231:SF4">
    <property type="entry name" value="PROTEIN NEN2"/>
    <property type="match status" value="1"/>
</dbReference>
<keyword evidence="1" id="KW-0540">Nuclease</keyword>
<keyword evidence="2" id="KW-0378">Hydrolase</keyword>
<evidence type="ECO:0000259" key="5">
    <source>
        <dbReference type="SMART" id="SM00479"/>
    </source>
</evidence>
<evidence type="ECO:0000313" key="7">
    <source>
        <dbReference type="Proteomes" id="UP000287609"/>
    </source>
</evidence>
<name>A0A430FPN4_9BIFI</name>
<feature type="domain" description="Exonuclease" evidence="5">
    <location>
        <begin position="124"/>
        <end position="283"/>
    </location>
</feature>
<evidence type="ECO:0000256" key="1">
    <source>
        <dbReference type="ARBA" id="ARBA00022722"/>
    </source>
</evidence>
<evidence type="ECO:0000256" key="2">
    <source>
        <dbReference type="ARBA" id="ARBA00022801"/>
    </source>
</evidence>
<dbReference type="InterPro" id="IPR013520">
    <property type="entry name" value="Ribonucl_H"/>
</dbReference>
<keyword evidence="3" id="KW-0269">Exonuclease</keyword>
<dbReference type="AlphaFoldDB" id="A0A430FPN4"/>
<dbReference type="CDD" id="cd06127">
    <property type="entry name" value="DEDDh"/>
    <property type="match status" value="1"/>
</dbReference>
<dbReference type="InterPro" id="IPR036397">
    <property type="entry name" value="RNaseH_sf"/>
</dbReference>
<dbReference type="SUPFAM" id="SSF53098">
    <property type="entry name" value="Ribonuclease H-like"/>
    <property type="match status" value="1"/>
</dbReference>
<dbReference type="RefSeq" id="WP_164515873.1">
    <property type="nucleotide sequence ID" value="NZ_QXGM01000002.1"/>
</dbReference>
<dbReference type="Gene3D" id="3.30.420.10">
    <property type="entry name" value="Ribonuclease H-like superfamily/Ribonuclease H"/>
    <property type="match status" value="1"/>
</dbReference>
<dbReference type="Pfam" id="PF00929">
    <property type="entry name" value="RNase_T"/>
    <property type="match status" value="1"/>
</dbReference>
<dbReference type="SMART" id="SM00479">
    <property type="entry name" value="EXOIII"/>
    <property type="match status" value="1"/>
</dbReference>
<accession>A0A430FPN4</accession>
<evidence type="ECO:0000313" key="6">
    <source>
        <dbReference type="EMBL" id="RSX54797.1"/>
    </source>
</evidence>
<keyword evidence="4" id="KW-0812">Transmembrane</keyword>
<sequence>MVDKYTNGCNRFYGKRTAGFTAGKSVTSDLPLKGKREFLNCTVSLEAQPNKNLKPHAVVRDPEGKVILDVGARSSSLYPELKDLAGETIASLQWKREVGYSDDPYFSVTIQEQMSSANHLKTIPQVFLDTETTGLNPYEDEILQVGMIDGDGNVLFSRKFKPQHVKAWSEAQRIHRITKHDVANCGPIEDSLAEMQQILDSAEAIYAFNAPFDFGFLGMIGLHAEEHRTHDTMRLYAKKFHNRQYIKLTVAAQESGYYYKPHDALADCLATLQVQRRVDGLESLRLKHPISPTMQHSKATLVAGAMKAEEAIGNSAHLSGLQKYMFQLHKGAPHRALAVWTLCLGIFAILGILASFGDASTVPGTLFAIIVFLVLFAVLHFKLKRDAAFEDPESPEEALE</sequence>
<protein>
    <submittedName>
        <fullName evidence="6">DNA polymerase III subunit epsilon</fullName>
    </submittedName>
</protein>
<gene>
    <name evidence="6" type="ORF">D2E26_0851</name>
</gene>
<evidence type="ECO:0000256" key="3">
    <source>
        <dbReference type="ARBA" id="ARBA00022839"/>
    </source>
</evidence>
<feature type="transmembrane region" description="Helical" evidence="4">
    <location>
        <begin position="362"/>
        <end position="381"/>
    </location>
</feature>
<dbReference type="EMBL" id="QXGM01000002">
    <property type="protein sequence ID" value="RSX54797.1"/>
    <property type="molecule type" value="Genomic_DNA"/>
</dbReference>
<organism evidence="6 7">
    <name type="scientific">Bifidobacterium dolichotidis</name>
    <dbReference type="NCBI Taxonomy" id="2306976"/>
    <lineage>
        <taxon>Bacteria</taxon>
        <taxon>Bacillati</taxon>
        <taxon>Actinomycetota</taxon>
        <taxon>Actinomycetes</taxon>
        <taxon>Bifidobacteriales</taxon>
        <taxon>Bifidobacteriaceae</taxon>
        <taxon>Bifidobacterium</taxon>
    </lineage>
</organism>
<feature type="transmembrane region" description="Helical" evidence="4">
    <location>
        <begin position="337"/>
        <end position="356"/>
    </location>
</feature>